<protein>
    <submittedName>
        <fullName evidence="1">Uncharacterized protein</fullName>
    </submittedName>
</protein>
<reference evidence="1 2" key="1">
    <citation type="journal article" date="2021" name="Plant Biotechnol. J.">
        <title>Multi-omics assisted identification of the key and species-specific regulatory components of drought-tolerant mechanisms in Gossypium stocksii.</title>
        <authorList>
            <person name="Yu D."/>
            <person name="Ke L."/>
            <person name="Zhang D."/>
            <person name="Wu Y."/>
            <person name="Sun Y."/>
            <person name="Mei J."/>
            <person name="Sun J."/>
            <person name="Sun Y."/>
        </authorList>
    </citation>
    <scope>NUCLEOTIDE SEQUENCE [LARGE SCALE GENOMIC DNA]</scope>
    <source>
        <strain evidence="2">cv. E1</strain>
        <tissue evidence="1">Leaf</tissue>
    </source>
</reference>
<dbReference type="AlphaFoldDB" id="A0A9D3VP83"/>
<sequence>MFNSWMGRLTSSISIPVRGGVNQARGNAGQQRNGLQEKFVVKRRGGLSGLPLPKMLPLERGVYMDWMQSSWRGTRVDWGLTNGGRSCRSGVSHHLFVREMCGIKRALYVSI</sequence>
<gene>
    <name evidence="1" type="ORF">J1N35_017442</name>
</gene>
<proteinExistence type="predicted"/>
<evidence type="ECO:0000313" key="1">
    <source>
        <dbReference type="EMBL" id="KAH1090185.1"/>
    </source>
</evidence>
<dbReference type="Proteomes" id="UP000828251">
    <property type="component" value="Unassembled WGS sequence"/>
</dbReference>
<organism evidence="1 2">
    <name type="scientific">Gossypium stocksii</name>
    <dbReference type="NCBI Taxonomy" id="47602"/>
    <lineage>
        <taxon>Eukaryota</taxon>
        <taxon>Viridiplantae</taxon>
        <taxon>Streptophyta</taxon>
        <taxon>Embryophyta</taxon>
        <taxon>Tracheophyta</taxon>
        <taxon>Spermatophyta</taxon>
        <taxon>Magnoliopsida</taxon>
        <taxon>eudicotyledons</taxon>
        <taxon>Gunneridae</taxon>
        <taxon>Pentapetalae</taxon>
        <taxon>rosids</taxon>
        <taxon>malvids</taxon>
        <taxon>Malvales</taxon>
        <taxon>Malvaceae</taxon>
        <taxon>Malvoideae</taxon>
        <taxon>Gossypium</taxon>
    </lineage>
</organism>
<evidence type="ECO:0000313" key="2">
    <source>
        <dbReference type="Proteomes" id="UP000828251"/>
    </source>
</evidence>
<comment type="caution">
    <text evidence="1">The sequence shown here is derived from an EMBL/GenBank/DDBJ whole genome shotgun (WGS) entry which is preliminary data.</text>
</comment>
<keyword evidence="2" id="KW-1185">Reference proteome</keyword>
<dbReference type="EMBL" id="JAIQCV010000006">
    <property type="protein sequence ID" value="KAH1090185.1"/>
    <property type="molecule type" value="Genomic_DNA"/>
</dbReference>
<accession>A0A9D3VP83</accession>
<name>A0A9D3VP83_9ROSI</name>